<dbReference type="Proteomes" id="UP000663826">
    <property type="component" value="Unassembled WGS sequence"/>
</dbReference>
<organism evidence="3 4">
    <name type="scientific">Rhizoctonia solani</name>
    <dbReference type="NCBI Taxonomy" id="456999"/>
    <lineage>
        <taxon>Eukaryota</taxon>
        <taxon>Fungi</taxon>
        <taxon>Dikarya</taxon>
        <taxon>Basidiomycota</taxon>
        <taxon>Agaricomycotina</taxon>
        <taxon>Agaricomycetes</taxon>
        <taxon>Cantharellales</taxon>
        <taxon>Ceratobasidiaceae</taxon>
        <taxon>Rhizoctonia</taxon>
    </lineage>
</organism>
<dbReference type="SUPFAM" id="SSF54495">
    <property type="entry name" value="UBC-like"/>
    <property type="match status" value="1"/>
</dbReference>
<dbReference type="InterPro" id="IPR006575">
    <property type="entry name" value="RWD_dom"/>
</dbReference>
<sequence>MATAADLKVSLELQNSELESVIEVYGPENVQRLESKQAWGKNAPQFVEFNIRISPFDIAPDAEPLHVTLHVKFPHTYPRVPAQFTVKDPVNFPKKHMPELNKFIRAAAERHLNDMMVLVVADELREQLSTLTSTKTIPANKSLADQANQRVNDALAAQKAEREAQAAKAAADQMKEVREIEEGIKAIELQRRAQFGTSPNEKGGIVVDAKSRLTVPGAEQTTRYRRSDDEACVEYFDEPIKLGQRIFNAVRLSCPQSSKPMPCTLTLFLMLNAL</sequence>
<feature type="coiled-coil region" evidence="1">
    <location>
        <begin position="157"/>
        <end position="190"/>
    </location>
</feature>
<name>A0A8H3B2L2_9AGAM</name>
<accession>A0A8H3B2L2</accession>
<gene>
    <name evidence="3" type="ORF">RDB_LOCUS74863</name>
</gene>
<evidence type="ECO:0000256" key="1">
    <source>
        <dbReference type="SAM" id="Coils"/>
    </source>
</evidence>
<proteinExistence type="predicted"/>
<protein>
    <recommendedName>
        <fullName evidence="2">RWD domain-containing protein</fullName>
    </recommendedName>
</protein>
<keyword evidence="1" id="KW-0175">Coiled coil</keyword>
<feature type="domain" description="RWD" evidence="2">
    <location>
        <begin position="16"/>
        <end position="131"/>
    </location>
</feature>
<dbReference type="Gene3D" id="3.10.110.10">
    <property type="entry name" value="Ubiquitin Conjugating Enzyme"/>
    <property type="match status" value="1"/>
</dbReference>
<reference evidence="3" key="1">
    <citation type="submission" date="2021-01" db="EMBL/GenBank/DDBJ databases">
        <authorList>
            <person name="Kaushik A."/>
        </authorList>
    </citation>
    <scope>NUCLEOTIDE SEQUENCE</scope>
    <source>
        <strain evidence="3">AG1-1B</strain>
    </source>
</reference>
<dbReference type="AlphaFoldDB" id="A0A8H3B2L2"/>
<comment type="caution">
    <text evidence="3">The sequence shown here is derived from an EMBL/GenBank/DDBJ whole genome shotgun (WGS) entry which is preliminary data.</text>
</comment>
<evidence type="ECO:0000313" key="3">
    <source>
        <dbReference type="EMBL" id="CAE6446480.1"/>
    </source>
</evidence>
<dbReference type="PROSITE" id="PS50908">
    <property type="entry name" value="RWD"/>
    <property type="match status" value="1"/>
</dbReference>
<evidence type="ECO:0000259" key="2">
    <source>
        <dbReference type="PROSITE" id="PS50908"/>
    </source>
</evidence>
<dbReference type="SMART" id="SM00591">
    <property type="entry name" value="RWD"/>
    <property type="match status" value="1"/>
</dbReference>
<dbReference type="EMBL" id="CAJMWQ010001328">
    <property type="protein sequence ID" value="CAE6446480.1"/>
    <property type="molecule type" value="Genomic_DNA"/>
</dbReference>
<dbReference type="InterPro" id="IPR016135">
    <property type="entry name" value="UBQ-conjugating_enzyme/RWD"/>
</dbReference>
<dbReference type="CDD" id="cd23823">
    <property type="entry name" value="RWD_GCN2"/>
    <property type="match status" value="1"/>
</dbReference>
<evidence type="ECO:0000313" key="4">
    <source>
        <dbReference type="Proteomes" id="UP000663826"/>
    </source>
</evidence>
<dbReference type="Pfam" id="PF05773">
    <property type="entry name" value="RWD"/>
    <property type="match status" value="1"/>
</dbReference>